<accession>A0A1M5KW54</accession>
<dbReference type="Proteomes" id="UP000184212">
    <property type="component" value="Unassembled WGS sequence"/>
</dbReference>
<name>A0A1M5KW54_9BACT</name>
<sequence length="203" mass="23611">MPHYIRVLGETNPAIPVTKLRDYLREQNLKATLEVDDGDEEDWTTLLVKDAKDRDIILIEKNIVLEGELGEEEIEEFQEEVLDYKPTSAATWLTEYLNEVKVIYAFQILNSVDNEENWSIVGELKSMIWQSTKGIIQADHEGFSNREGYHILWQFRDDVSGEWSMAVNDIHGHWTKFIMDLGDPAQREEFWNGKVPKGARKIE</sequence>
<evidence type="ECO:0000313" key="2">
    <source>
        <dbReference type="Proteomes" id="UP000184212"/>
    </source>
</evidence>
<keyword evidence="2" id="KW-1185">Reference proteome</keyword>
<dbReference type="OrthoDB" id="978529at2"/>
<reference evidence="1 2" key="1">
    <citation type="submission" date="2016-11" db="EMBL/GenBank/DDBJ databases">
        <authorList>
            <person name="Jaros S."/>
            <person name="Januszkiewicz K."/>
            <person name="Wedrychowicz H."/>
        </authorList>
    </citation>
    <scope>NUCLEOTIDE SEQUENCE [LARGE SCALE GENOMIC DNA]</scope>
    <source>
        <strain evidence="1 2">DSM 24574</strain>
    </source>
</reference>
<gene>
    <name evidence="1" type="ORF">SAMN04488109_0877</name>
</gene>
<proteinExistence type="predicted"/>
<dbReference type="RefSeq" id="WP_073131420.1">
    <property type="nucleotide sequence ID" value="NZ_FQWQ01000001.1"/>
</dbReference>
<evidence type="ECO:0000313" key="1">
    <source>
        <dbReference type="EMBL" id="SHG57044.1"/>
    </source>
</evidence>
<protein>
    <submittedName>
        <fullName evidence="1">Uncharacterized protein</fullName>
    </submittedName>
</protein>
<dbReference type="STRING" id="947013.SAMN04488109_0877"/>
<dbReference type="EMBL" id="FQWQ01000001">
    <property type="protein sequence ID" value="SHG57044.1"/>
    <property type="molecule type" value="Genomic_DNA"/>
</dbReference>
<dbReference type="AlphaFoldDB" id="A0A1M5KW54"/>
<organism evidence="1 2">
    <name type="scientific">Chryseolinea serpens</name>
    <dbReference type="NCBI Taxonomy" id="947013"/>
    <lineage>
        <taxon>Bacteria</taxon>
        <taxon>Pseudomonadati</taxon>
        <taxon>Bacteroidota</taxon>
        <taxon>Cytophagia</taxon>
        <taxon>Cytophagales</taxon>
        <taxon>Fulvivirgaceae</taxon>
        <taxon>Chryseolinea</taxon>
    </lineage>
</organism>